<evidence type="ECO:0000313" key="1">
    <source>
        <dbReference type="EMBL" id="SHH17276.1"/>
    </source>
</evidence>
<accession>A0A1M5QTT1</accession>
<dbReference type="AlphaFoldDB" id="A0A1M5QTT1"/>
<evidence type="ECO:0000313" key="2">
    <source>
        <dbReference type="Proteomes" id="UP000184112"/>
    </source>
</evidence>
<proteinExistence type="predicted"/>
<dbReference type="RefSeq" id="WP_073410093.1">
    <property type="nucleotide sequence ID" value="NZ_FQWH01000007.1"/>
</dbReference>
<name>A0A1M5QTT1_FLAJO</name>
<gene>
    <name evidence="1" type="ORF">SAMN05444388_107158</name>
</gene>
<dbReference type="EMBL" id="FQWH01000007">
    <property type="protein sequence ID" value="SHH17276.1"/>
    <property type="molecule type" value="Genomic_DNA"/>
</dbReference>
<dbReference type="NCBIfam" id="TIGR03187">
    <property type="entry name" value="DGQHR"/>
    <property type="match status" value="1"/>
</dbReference>
<dbReference type="Proteomes" id="UP000184112">
    <property type="component" value="Unassembled WGS sequence"/>
</dbReference>
<dbReference type="CDD" id="cd16413">
    <property type="entry name" value="DGQHR_domain"/>
    <property type="match status" value="1"/>
</dbReference>
<organism evidence="1 2">
    <name type="scientific">Flavobacterium johnsoniae</name>
    <name type="common">Cytophaga johnsonae</name>
    <dbReference type="NCBI Taxonomy" id="986"/>
    <lineage>
        <taxon>Bacteria</taxon>
        <taxon>Pseudomonadati</taxon>
        <taxon>Bacteroidota</taxon>
        <taxon>Flavobacteriia</taxon>
        <taxon>Flavobacteriales</taxon>
        <taxon>Flavobacteriaceae</taxon>
        <taxon>Flavobacterium</taxon>
    </lineage>
</organism>
<dbReference type="InterPro" id="IPR017601">
    <property type="entry name" value="DGQHR-contain_dom"/>
</dbReference>
<reference evidence="1 2" key="1">
    <citation type="submission" date="2016-11" db="EMBL/GenBank/DDBJ databases">
        <authorList>
            <person name="Jaros S."/>
            <person name="Januszkiewicz K."/>
            <person name="Wedrychowicz H."/>
        </authorList>
    </citation>
    <scope>NUCLEOTIDE SEQUENCE [LARGE SCALE GENOMIC DNA]</scope>
    <source>
        <strain evidence="1 2">DSM 6792</strain>
    </source>
</reference>
<protein>
    <submittedName>
        <fullName evidence="1">DGQHR domain-containing protein</fullName>
    </submittedName>
</protein>
<sequence>MIDYTEIEFTEVSQITRGRLGIAKVKFYELEDIVRFTARTEEKTDTLTSPSDVLKVKAENARFYQRLINDDRTAKIQQFIIGEALKEYRNKKGLSSAKSLGLFPTATLIAINTYPADSIEEYEEQYYQYEKKYENQITLCFEKDNIVYVPKGNKTVLIVDGQHRIGALKSLYPRINESLTYKNKLVTNIVDSDFLPFLRDRIKNFEVLCTLLINFDVYEQGEIFASVNFNQKPVNRSLYYDIFASSPDTEKNELKLAHDLVNHLNYNNSSVLKGLIDMLGNGDGVVSQSAVMENLMKLFGRGKVWNTLYLDYQNDGEKYIVMGAFLRAYFAQIKETFDLYWPGQGVYKRKDYNDVLLKTTGMGAWIRLINDIYAELNPNHDKPLEEIKTLLKNKFDLIKDKADFYFDKKSTFVQGAGQGLQSKLYKQIAFDLGYIQTPD</sequence>